<organism evidence="1 2">
    <name type="scientific">Methanosarcina mazei Tuc01</name>
    <dbReference type="NCBI Taxonomy" id="1236903"/>
    <lineage>
        <taxon>Archaea</taxon>
        <taxon>Methanobacteriati</taxon>
        <taxon>Methanobacteriota</taxon>
        <taxon>Stenosarchaea group</taxon>
        <taxon>Methanomicrobia</taxon>
        <taxon>Methanosarcinales</taxon>
        <taxon>Methanosarcinaceae</taxon>
        <taxon>Methanosarcina</taxon>
    </lineage>
</organism>
<dbReference type="BioCyc" id="MMAZ1236903:G139K-3295-MONOMER"/>
<gene>
    <name evidence="1" type="ORF">MmTuc01_3457</name>
</gene>
<dbReference type="HOGENOM" id="CLU_3113096_0_0_2"/>
<dbReference type="EMBL" id="CP004144">
    <property type="protein sequence ID" value="AGF98706.1"/>
    <property type="molecule type" value="Genomic_DNA"/>
</dbReference>
<reference evidence="1 2" key="1">
    <citation type="journal article" date="2013" name="Genome Announc.">
        <title>Complete Genome of a Methanosarcina mazei Strain Isolated from Sediment Samples from an Amazonian Flooded Area.</title>
        <authorList>
            <person name="Assis das Gracas D."/>
            <person name="Thiago Juca Ramos R."/>
            <person name="Vieira Araujo A.C."/>
            <person name="Zahlouth R."/>
            <person name="Ribeiro Carneiro A."/>
            <person name="Souza Lopes T."/>
            <person name="Azevedo Barauna R."/>
            <person name="Azevedo V."/>
            <person name="Cruz Schneider M.P."/>
            <person name="Pellizari V.H."/>
            <person name="Silva A."/>
        </authorList>
    </citation>
    <scope>NUCLEOTIDE SEQUENCE [LARGE SCALE GENOMIC DNA]</scope>
    <source>
        <strain evidence="1 2">Tuc01</strain>
    </source>
</reference>
<accession>M1Q2A4</accession>
<name>M1Q2A4_METMZ</name>
<dbReference type="AlphaFoldDB" id="M1Q2A4"/>
<evidence type="ECO:0008006" key="3">
    <source>
        <dbReference type="Google" id="ProtNLM"/>
    </source>
</evidence>
<sequence>MYTVEYTLRAIKDISKFPPEIRNKFFMQLMESKKTLICMSRSLKLLLILL</sequence>
<evidence type="ECO:0000313" key="1">
    <source>
        <dbReference type="EMBL" id="AGF98706.1"/>
    </source>
</evidence>
<dbReference type="KEGG" id="mmaz:MmTuc01_3457"/>
<dbReference type="Proteomes" id="UP000011718">
    <property type="component" value="Chromosome"/>
</dbReference>
<proteinExistence type="predicted"/>
<protein>
    <recommendedName>
        <fullName evidence="3">RelE/StbE replicon stabilization toxin</fullName>
    </recommendedName>
</protein>
<evidence type="ECO:0000313" key="2">
    <source>
        <dbReference type="Proteomes" id="UP000011718"/>
    </source>
</evidence>